<dbReference type="GO" id="GO:0051301">
    <property type="term" value="P:cell division"/>
    <property type="evidence" value="ECO:0007669"/>
    <property type="project" value="InterPro"/>
</dbReference>
<dbReference type="GO" id="GO:0071555">
    <property type="term" value="P:cell wall organization"/>
    <property type="evidence" value="ECO:0007669"/>
    <property type="project" value="UniProtKB-KW"/>
</dbReference>
<keyword evidence="6" id="KW-1003">Cell membrane</keyword>
<feature type="transmembrane region" description="Helical" evidence="6">
    <location>
        <begin position="271"/>
        <end position="291"/>
    </location>
</feature>
<keyword evidence="2 6" id="KW-0812">Transmembrane</keyword>
<dbReference type="InParanoid" id="A0A0D2GI75"/>
<dbReference type="Proteomes" id="UP000032233">
    <property type="component" value="Unassembled WGS sequence"/>
</dbReference>
<keyword evidence="8" id="KW-1185">Reference proteome</keyword>
<dbReference type="InterPro" id="IPR001182">
    <property type="entry name" value="FtsW/RodA"/>
</dbReference>
<feature type="transmembrane region" description="Helical" evidence="6">
    <location>
        <begin position="160"/>
        <end position="177"/>
    </location>
</feature>
<dbReference type="GO" id="GO:0009252">
    <property type="term" value="P:peptidoglycan biosynthetic process"/>
    <property type="evidence" value="ECO:0007669"/>
    <property type="project" value="UniProtKB-UniRule"/>
</dbReference>
<feature type="transmembrane region" description="Helical" evidence="6">
    <location>
        <begin position="100"/>
        <end position="123"/>
    </location>
</feature>
<dbReference type="STRING" id="1429043.X474_07885"/>
<dbReference type="PATRIC" id="fig|1429043.3.peg.1665"/>
<dbReference type="GO" id="GO:0015648">
    <property type="term" value="F:lipid-linked peptidoglycan transporter activity"/>
    <property type="evidence" value="ECO:0007669"/>
    <property type="project" value="TreeGrafter"/>
</dbReference>
<accession>A0A0D2GI75</accession>
<keyword evidence="6" id="KW-0808">Transferase</keyword>
<dbReference type="FunCoup" id="A0A0D2GI75">
    <property type="interactions" value="313"/>
</dbReference>
<keyword evidence="6" id="KW-0573">Peptidoglycan synthesis</keyword>
<dbReference type="Pfam" id="PF01098">
    <property type="entry name" value="FTSW_RODA_SPOVE"/>
    <property type="match status" value="1"/>
</dbReference>
<evidence type="ECO:0000256" key="1">
    <source>
        <dbReference type="ARBA" id="ARBA00004141"/>
    </source>
</evidence>
<feature type="transmembrane region" description="Helical" evidence="6">
    <location>
        <begin position="337"/>
        <end position="359"/>
    </location>
</feature>
<organism evidence="7 8">
    <name type="scientific">Dethiosulfatarculus sandiegensis</name>
    <dbReference type="NCBI Taxonomy" id="1429043"/>
    <lineage>
        <taxon>Bacteria</taxon>
        <taxon>Pseudomonadati</taxon>
        <taxon>Thermodesulfobacteriota</taxon>
        <taxon>Desulfarculia</taxon>
        <taxon>Desulfarculales</taxon>
        <taxon>Desulfarculaceae</taxon>
        <taxon>Dethiosulfatarculus</taxon>
    </lineage>
</organism>
<dbReference type="AlphaFoldDB" id="A0A0D2GI75"/>
<comment type="catalytic activity">
    <reaction evidence="6">
        <text>[GlcNAc-(1-&gt;4)-Mur2Ac(oyl-L-Ala-gamma-D-Glu-L-Lys-D-Ala-D-Ala)](n)-di-trans,octa-cis-undecaprenyl diphosphate + beta-D-GlcNAc-(1-&gt;4)-Mur2Ac(oyl-L-Ala-gamma-D-Glu-L-Lys-D-Ala-D-Ala)-di-trans,octa-cis-undecaprenyl diphosphate = [GlcNAc-(1-&gt;4)-Mur2Ac(oyl-L-Ala-gamma-D-Glu-L-Lys-D-Ala-D-Ala)](n+1)-di-trans,octa-cis-undecaprenyl diphosphate + di-trans,octa-cis-undecaprenyl diphosphate + H(+)</text>
        <dbReference type="Rhea" id="RHEA:23708"/>
        <dbReference type="Rhea" id="RHEA-COMP:9602"/>
        <dbReference type="Rhea" id="RHEA-COMP:9603"/>
        <dbReference type="ChEBI" id="CHEBI:15378"/>
        <dbReference type="ChEBI" id="CHEBI:58405"/>
        <dbReference type="ChEBI" id="CHEBI:60033"/>
        <dbReference type="ChEBI" id="CHEBI:78435"/>
        <dbReference type="EC" id="2.4.99.28"/>
    </reaction>
</comment>
<feature type="transmembrane region" description="Helical" evidence="6">
    <location>
        <begin position="74"/>
        <end position="94"/>
    </location>
</feature>
<dbReference type="PANTHER" id="PTHR30474">
    <property type="entry name" value="CELL CYCLE PROTEIN"/>
    <property type="match status" value="1"/>
</dbReference>
<feature type="transmembrane region" description="Helical" evidence="6">
    <location>
        <begin position="184"/>
        <end position="202"/>
    </location>
</feature>
<dbReference type="UniPathway" id="UPA00219"/>
<dbReference type="EC" id="2.4.99.28" evidence="6"/>
<keyword evidence="6" id="KW-0961">Cell wall biogenesis/degradation</keyword>
<keyword evidence="4 6" id="KW-1133">Transmembrane helix</keyword>
<dbReference type="OrthoDB" id="9768187at2"/>
<evidence type="ECO:0000256" key="4">
    <source>
        <dbReference type="ARBA" id="ARBA00022989"/>
    </source>
</evidence>
<reference evidence="7 8" key="1">
    <citation type="submission" date="2013-11" db="EMBL/GenBank/DDBJ databases">
        <title>Metagenomic analysis of a methanogenic consortium involved in long chain n-alkane degradation.</title>
        <authorList>
            <person name="Davidova I.A."/>
            <person name="Callaghan A.V."/>
            <person name="Wawrik B."/>
            <person name="Pruitt S."/>
            <person name="Marks C."/>
            <person name="Duncan K.E."/>
            <person name="Suflita J.M."/>
        </authorList>
    </citation>
    <scope>NUCLEOTIDE SEQUENCE [LARGE SCALE GENOMIC DNA]</scope>
    <source>
        <strain evidence="7 8">SPR</strain>
    </source>
</reference>
<feature type="transmembrane region" description="Helical" evidence="6">
    <location>
        <begin position="303"/>
        <end position="331"/>
    </location>
</feature>
<keyword evidence="5 6" id="KW-0472">Membrane</keyword>
<keyword evidence="6" id="KW-0328">Glycosyltransferase</keyword>
<proteinExistence type="inferred from homology"/>
<dbReference type="InterPro" id="IPR011923">
    <property type="entry name" value="RodA/MrdB"/>
</dbReference>
<feature type="transmembrane region" description="Helical" evidence="6">
    <location>
        <begin position="48"/>
        <end position="67"/>
    </location>
</feature>
<evidence type="ECO:0000256" key="6">
    <source>
        <dbReference type="HAMAP-Rule" id="MF_02079"/>
    </source>
</evidence>
<keyword evidence="3 6" id="KW-0133">Cell shape</keyword>
<comment type="subcellular location">
    <subcellularLocation>
        <location evidence="6">Cell membrane</location>
        <topology evidence="6">Multi-pass membrane protein</topology>
    </subcellularLocation>
    <subcellularLocation>
        <location evidence="1">Membrane</location>
        <topology evidence="1">Multi-pass membrane protein</topology>
    </subcellularLocation>
</comment>
<name>A0A0D2GI75_9BACT</name>
<dbReference type="GO" id="GO:0008360">
    <property type="term" value="P:regulation of cell shape"/>
    <property type="evidence" value="ECO:0007669"/>
    <property type="project" value="UniProtKB-KW"/>
</dbReference>
<feature type="transmembrane region" description="Helical" evidence="6">
    <location>
        <begin position="12"/>
        <end position="33"/>
    </location>
</feature>
<feature type="transmembrane region" description="Helical" evidence="6">
    <location>
        <begin position="135"/>
        <end position="154"/>
    </location>
</feature>
<gene>
    <name evidence="6" type="primary">rodA</name>
    <name evidence="7" type="ORF">X474_07885</name>
</gene>
<comment type="function">
    <text evidence="6">Peptidoglycan polymerase that is essential for cell wall elongation.</text>
</comment>
<dbReference type="EMBL" id="AZAC01000010">
    <property type="protein sequence ID" value="KIX14517.1"/>
    <property type="molecule type" value="Genomic_DNA"/>
</dbReference>
<protein>
    <recommendedName>
        <fullName evidence="6">Peptidoglycan glycosyltransferase RodA</fullName>
        <shortName evidence="6">PGT</shortName>
        <ecNumber evidence="6">2.4.99.28</ecNumber>
    </recommendedName>
    <alternativeName>
        <fullName evidence="6">Cell elongation protein RodA</fullName>
    </alternativeName>
    <alternativeName>
        <fullName evidence="6">Cell wall polymerase</fullName>
    </alternativeName>
    <alternativeName>
        <fullName evidence="6">Peptidoglycan polymerase</fullName>
        <shortName evidence="6">PG polymerase</shortName>
    </alternativeName>
</protein>
<evidence type="ECO:0000256" key="2">
    <source>
        <dbReference type="ARBA" id="ARBA00022692"/>
    </source>
</evidence>
<dbReference type="GO" id="GO:0008955">
    <property type="term" value="F:peptidoglycan glycosyltransferase activity"/>
    <property type="evidence" value="ECO:0007669"/>
    <property type="project" value="UniProtKB-UniRule"/>
</dbReference>
<evidence type="ECO:0000313" key="7">
    <source>
        <dbReference type="EMBL" id="KIX14517.1"/>
    </source>
</evidence>
<dbReference type="GO" id="GO:0032153">
    <property type="term" value="C:cell division site"/>
    <property type="evidence" value="ECO:0007669"/>
    <property type="project" value="TreeGrafter"/>
</dbReference>
<evidence type="ECO:0000256" key="3">
    <source>
        <dbReference type="ARBA" id="ARBA00022960"/>
    </source>
</evidence>
<comment type="caution">
    <text evidence="7">The sequence shown here is derived from an EMBL/GenBank/DDBJ whole genome shotgun (WGS) entry which is preliminary data.</text>
</comment>
<sequence>MIDRRLITDFDWVLLALLFLLAGVGAVNLYSAASSFPQHGTPVYLKQIYWFGLGLFAMLFFAVISYHRLASLSYIFYGLVVLALLAVLIWGRVIGGSQRWIFIGPMPIQPSELARMAVVLILSQYFHRNDKGKPLKLRELVIPFGLIAIPAFLILKEPDLGTALLVLIVGTSVILANGVKLTSLGLAAGGILAILPVAWRFLKDYQKRRIFSFLDPDSDPLGASYHLIQSKIAVGSGQFWGKGYAAGTQSQLHFLPEQHTDFAFSVLAEEWGFVGSVIVLLLLALVIYRGLMHAGRAKDKLGMLMVVGAVACFFWPAIINIGMVLGLFPVVGIPLPFISYGGSNLVSTMAVLGLIQGVCMRRFVFHPRP</sequence>
<evidence type="ECO:0000313" key="8">
    <source>
        <dbReference type="Proteomes" id="UP000032233"/>
    </source>
</evidence>
<evidence type="ECO:0000256" key="5">
    <source>
        <dbReference type="ARBA" id="ARBA00023136"/>
    </source>
</evidence>
<dbReference type="NCBIfam" id="TIGR02210">
    <property type="entry name" value="rodA_shape"/>
    <property type="match status" value="1"/>
</dbReference>
<comment type="similarity">
    <text evidence="6">Belongs to the SEDS family. MrdB/RodA subfamily.</text>
</comment>
<comment type="pathway">
    <text evidence="6">Cell wall biogenesis; peptidoglycan biosynthesis.</text>
</comment>
<dbReference type="PANTHER" id="PTHR30474:SF1">
    <property type="entry name" value="PEPTIDOGLYCAN GLYCOSYLTRANSFERASE MRDB"/>
    <property type="match status" value="1"/>
</dbReference>
<dbReference type="HAMAP" id="MF_02079">
    <property type="entry name" value="PGT_RodA"/>
    <property type="match status" value="1"/>
</dbReference>
<dbReference type="RefSeq" id="WP_044347764.1">
    <property type="nucleotide sequence ID" value="NZ_AZAC01000010.1"/>
</dbReference>
<dbReference type="GO" id="GO:0005886">
    <property type="term" value="C:plasma membrane"/>
    <property type="evidence" value="ECO:0007669"/>
    <property type="project" value="UniProtKB-SubCell"/>
</dbReference>